<evidence type="ECO:0000256" key="1">
    <source>
        <dbReference type="SAM" id="MobiDB-lite"/>
    </source>
</evidence>
<evidence type="ECO:0000313" key="2">
    <source>
        <dbReference type="EMBL" id="AUV81793.1"/>
    </source>
</evidence>
<accession>A0A2I8VIM9</accession>
<dbReference type="OrthoDB" id="246917at2157"/>
<dbReference type="AlphaFoldDB" id="A0A2I8VIM9"/>
<evidence type="ECO:0000313" key="3">
    <source>
        <dbReference type="Proteomes" id="UP000236584"/>
    </source>
</evidence>
<gene>
    <name evidence="2" type="ORF">C2R22_09140</name>
</gene>
<protein>
    <submittedName>
        <fullName evidence="2">Uncharacterized protein</fullName>
    </submittedName>
</protein>
<dbReference type="GeneID" id="35592252"/>
<keyword evidence="3" id="KW-1185">Reference proteome</keyword>
<reference evidence="2 3" key="1">
    <citation type="submission" date="2018-01" db="EMBL/GenBank/DDBJ databases">
        <title>Complete genome sequence of Salinigranum rubrum GX10T, an extremely halophilic archaeon isolated from a marine solar saltern.</title>
        <authorList>
            <person name="Han S."/>
        </authorList>
    </citation>
    <scope>NUCLEOTIDE SEQUENCE [LARGE SCALE GENOMIC DNA]</scope>
    <source>
        <strain evidence="2 3">GX10</strain>
    </source>
</reference>
<dbReference type="Proteomes" id="UP000236584">
    <property type="component" value="Chromosome"/>
</dbReference>
<organism evidence="2 3">
    <name type="scientific">Salinigranum rubrum</name>
    <dbReference type="NCBI Taxonomy" id="755307"/>
    <lineage>
        <taxon>Archaea</taxon>
        <taxon>Methanobacteriati</taxon>
        <taxon>Methanobacteriota</taxon>
        <taxon>Stenosarchaea group</taxon>
        <taxon>Halobacteria</taxon>
        <taxon>Halobacteriales</taxon>
        <taxon>Haloferacaceae</taxon>
        <taxon>Salinigranum</taxon>
    </lineage>
</organism>
<name>A0A2I8VIM9_9EURY</name>
<feature type="region of interest" description="Disordered" evidence="1">
    <location>
        <begin position="1"/>
        <end position="33"/>
    </location>
</feature>
<proteinExistence type="predicted"/>
<dbReference type="KEGG" id="srub:C2R22_09140"/>
<sequence>MSDAGPDANPKPNRHVSIEIIEPPSPDGSPGLDPATRVDTMVQDRLLPTARLDDGRYVAWWFDADAPDPYDDATTEWVVAPTRFLAAATFQELTEDPARFDELVGDEGTEDEAT</sequence>
<dbReference type="RefSeq" id="WP_103425481.1">
    <property type="nucleotide sequence ID" value="NZ_CP026309.1"/>
</dbReference>
<dbReference type="EMBL" id="CP026309">
    <property type="protein sequence ID" value="AUV81793.1"/>
    <property type="molecule type" value="Genomic_DNA"/>
</dbReference>